<comment type="caution">
    <text evidence="2">The sequence shown here is derived from an EMBL/GenBank/DDBJ whole genome shotgun (WGS) entry which is preliminary data.</text>
</comment>
<dbReference type="Proteomes" id="UP000321249">
    <property type="component" value="Unassembled WGS sequence"/>
</dbReference>
<organism evidence="2 3">
    <name type="scientific">Allosphingosinicella ginsenosidimutans</name>
    <dbReference type="NCBI Taxonomy" id="1176539"/>
    <lineage>
        <taxon>Bacteria</taxon>
        <taxon>Pseudomonadati</taxon>
        <taxon>Pseudomonadota</taxon>
        <taxon>Alphaproteobacteria</taxon>
        <taxon>Sphingomonadales</taxon>
        <taxon>Sphingomonadaceae</taxon>
        <taxon>Allosphingosinicella</taxon>
    </lineage>
</organism>
<dbReference type="InterPro" id="IPR001387">
    <property type="entry name" value="Cro/C1-type_HTH"/>
</dbReference>
<keyword evidence="3" id="KW-1185">Reference proteome</keyword>
<dbReference type="OrthoDB" id="7583260at2"/>
<dbReference type="RefSeq" id="WP_147043111.1">
    <property type="nucleotide sequence ID" value="NZ_BAABIR010000004.1"/>
</dbReference>
<reference evidence="2 3" key="1">
    <citation type="journal article" date="2015" name="J. Microbiol.">
        <title>Sphingosinicella ginsenosidimutans sp. nov., with ginsenoside converting activity.</title>
        <authorList>
            <person name="Kim J.K."/>
            <person name="Kang M.S."/>
            <person name="Park S.C."/>
            <person name="Kim K.M."/>
            <person name="Choi K."/>
            <person name="Yoon M.H."/>
            <person name="Im W.T."/>
        </authorList>
    </citation>
    <scope>NUCLEOTIDE SEQUENCE [LARGE SCALE GENOMIC DNA]</scope>
    <source>
        <strain evidence="2 3">BS-11</strain>
    </source>
</reference>
<sequence length="106" mass="12131">MAKPAHDWHLAEWLRTLGKRQKDLVADLDWNKAKASLMVNGQQKYTRDEVNELSAYLNIQPFELLMHPEDAMAYRRLRRAAADMVQIPFFGIATDDEALTLTGTEG</sequence>
<dbReference type="AlphaFoldDB" id="A0A5C6TUY7"/>
<dbReference type="EMBL" id="VOQQ01000001">
    <property type="protein sequence ID" value="TXC63705.1"/>
    <property type="molecule type" value="Genomic_DNA"/>
</dbReference>
<proteinExistence type="predicted"/>
<protein>
    <recommendedName>
        <fullName evidence="1">HTH cro/C1-type domain-containing protein</fullName>
    </recommendedName>
</protein>
<gene>
    <name evidence="2" type="ORF">FRZ32_08560</name>
</gene>
<evidence type="ECO:0000313" key="3">
    <source>
        <dbReference type="Proteomes" id="UP000321249"/>
    </source>
</evidence>
<accession>A0A5C6TUY7</accession>
<name>A0A5C6TUY7_9SPHN</name>
<feature type="domain" description="HTH cro/C1-type" evidence="1">
    <location>
        <begin position="10"/>
        <end position="69"/>
    </location>
</feature>
<evidence type="ECO:0000259" key="1">
    <source>
        <dbReference type="Pfam" id="PF13443"/>
    </source>
</evidence>
<evidence type="ECO:0000313" key="2">
    <source>
        <dbReference type="EMBL" id="TXC63705.1"/>
    </source>
</evidence>
<dbReference type="Pfam" id="PF13443">
    <property type="entry name" value="HTH_26"/>
    <property type="match status" value="1"/>
</dbReference>